<name>D3B8K7_HETP5</name>
<protein>
    <recommendedName>
        <fullName evidence="8">Nucleolar protein 12</fullName>
    </recommendedName>
</protein>
<dbReference type="InParanoid" id="D3B8K7"/>
<dbReference type="PANTHER" id="PTHR14577">
    <property type="entry name" value="NUCLEOLAR PROTEIN 12"/>
    <property type="match status" value="1"/>
</dbReference>
<feature type="region of interest" description="Disordered" evidence="5">
    <location>
        <begin position="90"/>
        <end position="214"/>
    </location>
</feature>
<evidence type="ECO:0008006" key="8">
    <source>
        <dbReference type="Google" id="ProtNLM"/>
    </source>
</evidence>
<dbReference type="RefSeq" id="XP_020434492.1">
    <property type="nucleotide sequence ID" value="XM_020575697.1"/>
</dbReference>
<evidence type="ECO:0000256" key="4">
    <source>
        <dbReference type="ARBA" id="ARBA00023242"/>
    </source>
</evidence>
<dbReference type="EMBL" id="ADBJ01000020">
    <property type="protein sequence ID" value="EFA82375.1"/>
    <property type="molecule type" value="Genomic_DNA"/>
</dbReference>
<dbReference type="Pfam" id="PF09805">
    <property type="entry name" value="Nop25"/>
    <property type="match status" value="1"/>
</dbReference>
<feature type="compositionally biased region" description="Acidic residues" evidence="5">
    <location>
        <begin position="162"/>
        <end position="186"/>
    </location>
</feature>
<evidence type="ECO:0000313" key="6">
    <source>
        <dbReference type="EMBL" id="EFA82375.1"/>
    </source>
</evidence>
<dbReference type="STRING" id="670386.D3B8K7"/>
<dbReference type="GO" id="GO:0019843">
    <property type="term" value="F:rRNA binding"/>
    <property type="evidence" value="ECO:0007669"/>
    <property type="project" value="TreeGrafter"/>
</dbReference>
<dbReference type="GeneID" id="31360287"/>
<evidence type="ECO:0000256" key="2">
    <source>
        <dbReference type="ARBA" id="ARBA00007175"/>
    </source>
</evidence>
<dbReference type="InterPro" id="IPR019186">
    <property type="entry name" value="Nucleolar_protein_12"/>
</dbReference>
<dbReference type="PANTHER" id="PTHR14577:SF0">
    <property type="entry name" value="NUCLEOLAR PROTEIN 12"/>
    <property type="match status" value="1"/>
</dbReference>
<feature type="compositionally biased region" description="Low complexity" evidence="5">
    <location>
        <begin position="116"/>
        <end position="136"/>
    </location>
</feature>
<comment type="caution">
    <text evidence="6">The sequence shown here is derived from an EMBL/GenBank/DDBJ whole genome shotgun (WGS) entry which is preliminary data.</text>
</comment>
<dbReference type="Proteomes" id="UP000001396">
    <property type="component" value="Unassembled WGS sequence"/>
</dbReference>
<feature type="compositionally biased region" description="Basic residues" evidence="5">
    <location>
        <begin position="285"/>
        <end position="295"/>
    </location>
</feature>
<comment type="subcellular location">
    <subcellularLocation>
        <location evidence="1">Nucleus</location>
        <location evidence="1">Nucleolus</location>
    </subcellularLocation>
</comment>
<keyword evidence="3" id="KW-0175">Coiled coil</keyword>
<evidence type="ECO:0000313" key="7">
    <source>
        <dbReference type="Proteomes" id="UP000001396"/>
    </source>
</evidence>
<sequence>MSDRTSFKKKKSKVIFRLTGDEKDRKKEITFNDHDRSDYLTGFHRRKVARREFAEKRIAEKEKEEIREQKKLAKLQRESYRESIINAKMLGEGKTSLAQQLEEEAEDDEDDEEESTTTTAATTTKSKSSLKYKTSSNVESSTQQFKNDTNIITATIEPISFDNEDGEDDEGAEEDDDEDEDEDEEDKSTATGNKDKFKVKKKENKFKDKKKKDQITSDKLTVLDAAKKIFLDDKGRKVMMKKEKGKLIPVVLTEAAQERMEKGWELPRQLREKPKKSWSLTEARKSRKRTRKDKK</sequence>
<comment type="similarity">
    <text evidence="2">Belongs to the RRP17 family.</text>
</comment>
<evidence type="ECO:0000256" key="5">
    <source>
        <dbReference type="SAM" id="MobiDB-lite"/>
    </source>
</evidence>
<feature type="compositionally biased region" description="Basic and acidic residues" evidence="5">
    <location>
        <begin position="260"/>
        <end position="272"/>
    </location>
</feature>
<gene>
    <name evidence="6" type="ORF">PPL_04800</name>
</gene>
<feature type="compositionally biased region" description="Acidic residues" evidence="5">
    <location>
        <begin position="101"/>
        <end position="115"/>
    </location>
</feature>
<dbReference type="AlphaFoldDB" id="D3B8K7"/>
<proteinExistence type="inferred from homology"/>
<keyword evidence="7" id="KW-1185">Reference proteome</keyword>
<feature type="compositionally biased region" description="Basic residues" evidence="5">
    <location>
        <begin position="197"/>
        <end position="210"/>
    </location>
</feature>
<dbReference type="GO" id="GO:0005730">
    <property type="term" value="C:nucleolus"/>
    <property type="evidence" value="ECO:0007669"/>
    <property type="project" value="UniProtKB-SubCell"/>
</dbReference>
<keyword evidence="4" id="KW-0539">Nucleus</keyword>
<feature type="compositionally biased region" description="Polar residues" evidence="5">
    <location>
        <begin position="137"/>
        <end position="153"/>
    </location>
</feature>
<reference evidence="6 7" key="1">
    <citation type="journal article" date="2011" name="Genome Res.">
        <title>Phylogeny-wide analysis of social amoeba genomes highlights ancient origins for complex intercellular communication.</title>
        <authorList>
            <person name="Heidel A.J."/>
            <person name="Lawal H.M."/>
            <person name="Felder M."/>
            <person name="Schilde C."/>
            <person name="Helps N.R."/>
            <person name="Tunggal B."/>
            <person name="Rivero F."/>
            <person name="John U."/>
            <person name="Schleicher M."/>
            <person name="Eichinger L."/>
            <person name="Platzer M."/>
            <person name="Noegel A.A."/>
            <person name="Schaap P."/>
            <person name="Gloeckner G."/>
        </authorList>
    </citation>
    <scope>NUCLEOTIDE SEQUENCE [LARGE SCALE GENOMIC DNA]</scope>
    <source>
        <strain evidence="7">ATCC 26659 / Pp 5 / PN500</strain>
    </source>
</reference>
<dbReference type="OMA" id="SYNEHDR"/>
<accession>D3B8K7</accession>
<evidence type="ECO:0000256" key="1">
    <source>
        <dbReference type="ARBA" id="ARBA00004604"/>
    </source>
</evidence>
<organism evidence="6 7">
    <name type="scientific">Heterostelium pallidum (strain ATCC 26659 / Pp 5 / PN500)</name>
    <name type="common">Cellular slime mold</name>
    <name type="synonym">Polysphondylium pallidum</name>
    <dbReference type="NCBI Taxonomy" id="670386"/>
    <lineage>
        <taxon>Eukaryota</taxon>
        <taxon>Amoebozoa</taxon>
        <taxon>Evosea</taxon>
        <taxon>Eumycetozoa</taxon>
        <taxon>Dictyostelia</taxon>
        <taxon>Acytosteliales</taxon>
        <taxon>Acytosteliaceae</taxon>
        <taxon>Heterostelium</taxon>
    </lineage>
</organism>
<feature type="region of interest" description="Disordered" evidence="5">
    <location>
        <begin position="260"/>
        <end position="295"/>
    </location>
</feature>
<evidence type="ECO:0000256" key="3">
    <source>
        <dbReference type="ARBA" id="ARBA00023054"/>
    </source>
</evidence>